<evidence type="ECO:0000256" key="1">
    <source>
        <dbReference type="ARBA" id="ARBA00023288"/>
    </source>
</evidence>
<dbReference type="GeneID" id="115815340"/>
<evidence type="ECO:0000259" key="4">
    <source>
        <dbReference type="PROSITE" id="PS50001"/>
    </source>
</evidence>
<evidence type="ECO:0000313" key="6">
    <source>
        <dbReference type="RefSeq" id="XP_030634157.1"/>
    </source>
</evidence>
<feature type="region of interest" description="Disordered" evidence="3">
    <location>
        <begin position="1"/>
        <end position="30"/>
    </location>
</feature>
<dbReference type="Proteomes" id="UP000504632">
    <property type="component" value="Chromosome 6"/>
</dbReference>
<dbReference type="PROSITE" id="PS50001">
    <property type="entry name" value="SH2"/>
    <property type="match status" value="1"/>
</dbReference>
<dbReference type="OrthoDB" id="9924021at2759"/>
<dbReference type="InParanoid" id="A0A6J2VPZ6"/>
<dbReference type="Gene3D" id="3.30.505.10">
    <property type="entry name" value="SH2 domain"/>
    <property type="match status" value="1"/>
</dbReference>
<dbReference type="InterPro" id="IPR036860">
    <property type="entry name" value="SH2_dom_sf"/>
</dbReference>
<evidence type="ECO:0000256" key="3">
    <source>
        <dbReference type="SAM" id="MobiDB-lite"/>
    </source>
</evidence>
<dbReference type="SUPFAM" id="SSF50044">
    <property type="entry name" value="SH3-domain"/>
    <property type="match status" value="1"/>
</dbReference>
<reference evidence="6" key="1">
    <citation type="submission" date="2025-08" db="UniProtKB">
        <authorList>
            <consortium name="RefSeq"/>
        </authorList>
    </citation>
    <scope>IDENTIFICATION</scope>
</reference>
<dbReference type="CTD" id="100536664"/>
<dbReference type="InterPro" id="IPR036028">
    <property type="entry name" value="SH3-like_dom_sf"/>
</dbReference>
<feature type="domain" description="SH2" evidence="4">
    <location>
        <begin position="94"/>
        <end position="190"/>
    </location>
</feature>
<dbReference type="InterPro" id="IPR000980">
    <property type="entry name" value="SH2"/>
</dbReference>
<evidence type="ECO:0000256" key="2">
    <source>
        <dbReference type="PROSITE-ProRule" id="PRU00191"/>
    </source>
</evidence>
<dbReference type="SMART" id="SM00252">
    <property type="entry name" value="SH2"/>
    <property type="match status" value="1"/>
</dbReference>
<dbReference type="RefSeq" id="XP_030634157.1">
    <property type="nucleotide sequence ID" value="XM_030778297.1"/>
</dbReference>
<dbReference type="PANTHER" id="PTHR46037">
    <property type="entry name" value="PROTEIN ENHANCER OF SEVENLESS 2B"/>
    <property type="match status" value="1"/>
</dbReference>
<keyword evidence="2" id="KW-0727">SH2 domain</keyword>
<evidence type="ECO:0000313" key="5">
    <source>
        <dbReference type="Proteomes" id="UP000504632"/>
    </source>
</evidence>
<gene>
    <name evidence="6" type="primary">sla2a</name>
</gene>
<sequence>MGILSSKGRRQSTTHTSENPAEPDSPDNISGNNNYVVIALCDYSPNGHTDQKICMGERLNILSEEGDILRVSSTTTGFESIIPRNNIAKVFNRWQFVGISRKKAEELLLMPQNWPGSFLIRESQSCNGSYSLSVLQSSGTTYFVKHYRINRLLNGWFYILPRLTFSSLSQLVEYYSERADGACCLLREPCFIWGINSVSLDIVPRPIAIRRPTLNWKNLKSSVILRESEMDKEESLVSEGLRETMNSYLYMTEASSYQDIYDKPED</sequence>
<accession>A0A6J2VPZ6</accession>
<dbReference type="InterPro" id="IPR043539">
    <property type="entry name" value="Grb2-like"/>
</dbReference>
<proteinExistence type="predicted"/>
<keyword evidence="5" id="KW-1185">Reference proteome</keyword>
<keyword evidence="1" id="KW-0449">Lipoprotein</keyword>
<dbReference type="AlphaFoldDB" id="A0A6J2VPZ6"/>
<dbReference type="SUPFAM" id="SSF55550">
    <property type="entry name" value="SH2 domain"/>
    <property type="match status" value="1"/>
</dbReference>
<organism evidence="5 6">
    <name type="scientific">Chanos chanos</name>
    <name type="common">Milkfish</name>
    <name type="synonym">Mugil chanos</name>
    <dbReference type="NCBI Taxonomy" id="29144"/>
    <lineage>
        <taxon>Eukaryota</taxon>
        <taxon>Metazoa</taxon>
        <taxon>Chordata</taxon>
        <taxon>Craniata</taxon>
        <taxon>Vertebrata</taxon>
        <taxon>Euteleostomi</taxon>
        <taxon>Actinopterygii</taxon>
        <taxon>Neopterygii</taxon>
        <taxon>Teleostei</taxon>
        <taxon>Ostariophysi</taxon>
        <taxon>Gonorynchiformes</taxon>
        <taxon>Chanidae</taxon>
        <taxon>Chanos</taxon>
    </lineage>
</organism>
<name>A0A6J2VPZ6_CHACN</name>
<dbReference type="Gene3D" id="2.30.30.40">
    <property type="entry name" value="SH3 Domains"/>
    <property type="match status" value="1"/>
</dbReference>
<dbReference type="Pfam" id="PF00017">
    <property type="entry name" value="SH2"/>
    <property type="match status" value="1"/>
</dbReference>
<dbReference type="PRINTS" id="PR00401">
    <property type="entry name" value="SH2DOMAIN"/>
</dbReference>
<protein>
    <submittedName>
        <fullName evidence="6">Src-like-adapter 2</fullName>
    </submittedName>
</protein>